<evidence type="ECO:0000313" key="2">
    <source>
        <dbReference type="EMBL" id="WBA42279.1"/>
    </source>
</evidence>
<keyword evidence="3" id="KW-1185">Reference proteome</keyword>
<dbReference type="InterPro" id="IPR011727">
    <property type="entry name" value="CHP02117"/>
</dbReference>
<gene>
    <name evidence="2" type="ORF">O3303_01685</name>
</gene>
<protein>
    <submittedName>
        <fullName evidence="2">TIGR02117 family protein</fullName>
    </submittedName>
</protein>
<dbReference type="Proteomes" id="UP001211005">
    <property type="component" value="Chromosome"/>
</dbReference>
<dbReference type="EMBL" id="CP114767">
    <property type="protein sequence ID" value="WBA42279.1"/>
    <property type="molecule type" value="Genomic_DNA"/>
</dbReference>
<evidence type="ECO:0000256" key="1">
    <source>
        <dbReference type="SAM" id="Phobius"/>
    </source>
</evidence>
<accession>A0ABY7LRS0</accession>
<organism evidence="2 3">
    <name type="scientific">Hymenobacter canadensis</name>
    <dbReference type="NCBI Taxonomy" id="2999067"/>
    <lineage>
        <taxon>Bacteria</taxon>
        <taxon>Pseudomonadati</taxon>
        <taxon>Bacteroidota</taxon>
        <taxon>Cytophagia</taxon>
        <taxon>Cytophagales</taxon>
        <taxon>Hymenobacteraceae</taxon>
        <taxon>Hymenobacter</taxon>
    </lineage>
</organism>
<name>A0ABY7LRS0_9BACT</name>
<proteinExistence type="predicted"/>
<keyword evidence="1" id="KW-0472">Membrane</keyword>
<sequence length="237" mass="26413">MPVTLKKIAKGAAYAGGSILGLLALYGVAAVGLSAVPVGERGRPAPDSVEVYILSNGVHTDIVVPVRSPQIDWTRQIRYADTPAADPSMQFVGFGWGDKGFYLDTPTWAELKPSTAFKAMFWLGESAIHATFHHRPTEGKDCVRLYLSRAQYARLIDFIQQSFDYDAQGRVEHIAGHSYGQFDAFYEARRTYNLFYTCNSWTNEALKAAGQRAAFWTPFDAGIFWHYRERGVTEGGR</sequence>
<keyword evidence="1" id="KW-1133">Transmembrane helix</keyword>
<evidence type="ECO:0000313" key="3">
    <source>
        <dbReference type="Proteomes" id="UP001211005"/>
    </source>
</evidence>
<dbReference type="Pfam" id="PF09601">
    <property type="entry name" value="DUF2459"/>
    <property type="match status" value="1"/>
</dbReference>
<feature type="transmembrane region" description="Helical" evidence="1">
    <location>
        <begin position="12"/>
        <end position="36"/>
    </location>
</feature>
<keyword evidence="1" id="KW-0812">Transmembrane</keyword>
<reference evidence="2 3" key="1">
    <citation type="submission" date="2022-12" db="EMBL/GenBank/DDBJ databases">
        <title>Hymenobacter canadensis sp. nov. isolated from lake water of the Cambridge Bay, Canada.</title>
        <authorList>
            <person name="Kim W.H."/>
            <person name="Lee Y.M."/>
        </authorList>
    </citation>
    <scope>NUCLEOTIDE SEQUENCE [LARGE SCALE GENOMIC DNA]</scope>
    <source>
        <strain evidence="2 3">PAMC 29467</strain>
    </source>
</reference>
<dbReference type="RefSeq" id="WP_269560338.1">
    <property type="nucleotide sequence ID" value="NZ_CP114767.1"/>
</dbReference>
<dbReference type="NCBIfam" id="TIGR02117">
    <property type="entry name" value="chp_urease_rgn"/>
    <property type="match status" value="1"/>
</dbReference>